<feature type="domain" description="HTH lysR-type" evidence="5">
    <location>
        <begin position="1"/>
        <end position="58"/>
    </location>
</feature>
<evidence type="ECO:0000313" key="6">
    <source>
        <dbReference type="EMBL" id="ADJ22537.1"/>
    </source>
</evidence>
<dbReference type="Pfam" id="PF03466">
    <property type="entry name" value="LysR_substrate"/>
    <property type="match status" value="1"/>
</dbReference>
<dbReference type="Pfam" id="PF00126">
    <property type="entry name" value="HTH_1"/>
    <property type="match status" value="1"/>
</dbReference>
<sequence>MNLQQLRYVRALVEEKSFVAAAARCSVTQPTLSNGIAQLETELGQRIFRRTTRSLSLTPVGERLLPAVLETLKSFDKIKELASQARPGQRCVHVGFSPVVGIAQAEESLRAFRKKCPDVEIVYREGNLQAISESLKSGDLDLVMAPLNLEACQLSNCVYRLLCSEPLMFVPKKSDATRWRNRTQVRLDEIAEDTFVLVPNVCGLTQVTRQHFEKASLRLRRYPGEASSYATVEEWAGLSLGSAILPASKVANGMNGVDPIAIVENGKPLTIDYYALGKPNTASPAVFAELWSMLQQFNPVVAAAKNPDADYVLDWAV</sequence>
<dbReference type="EMBL" id="CP002083">
    <property type="protein sequence ID" value="ADJ22537.1"/>
    <property type="molecule type" value="Genomic_DNA"/>
</dbReference>
<dbReference type="InterPro" id="IPR036390">
    <property type="entry name" value="WH_DNA-bd_sf"/>
</dbReference>
<evidence type="ECO:0000259" key="5">
    <source>
        <dbReference type="PROSITE" id="PS50931"/>
    </source>
</evidence>
<dbReference type="PANTHER" id="PTHR30346">
    <property type="entry name" value="TRANSCRIPTIONAL DUAL REGULATOR HCAR-RELATED"/>
    <property type="match status" value="1"/>
</dbReference>
<name>D8JTH5_HYPDA</name>
<evidence type="ECO:0000256" key="1">
    <source>
        <dbReference type="ARBA" id="ARBA00009437"/>
    </source>
</evidence>
<comment type="similarity">
    <text evidence="1">Belongs to the LysR transcriptional regulatory family.</text>
</comment>
<dbReference type="GO" id="GO:0003700">
    <property type="term" value="F:DNA-binding transcription factor activity"/>
    <property type="evidence" value="ECO:0007669"/>
    <property type="project" value="InterPro"/>
</dbReference>
<gene>
    <name evidence="6" type="ordered locus">Hden_0717</name>
</gene>
<keyword evidence="4" id="KW-0804">Transcription</keyword>
<evidence type="ECO:0000256" key="2">
    <source>
        <dbReference type="ARBA" id="ARBA00023015"/>
    </source>
</evidence>
<evidence type="ECO:0000256" key="4">
    <source>
        <dbReference type="ARBA" id="ARBA00023163"/>
    </source>
</evidence>
<dbReference type="PRINTS" id="PR00039">
    <property type="entry name" value="HTHLYSR"/>
</dbReference>
<dbReference type="eggNOG" id="COG0583">
    <property type="taxonomic scope" value="Bacteria"/>
</dbReference>
<keyword evidence="2" id="KW-0805">Transcription regulation</keyword>
<dbReference type="InterPro" id="IPR005119">
    <property type="entry name" value="LysR_subst-bd"/>
</dbReference>
<evidence type="ECO:0000313" key="7">
    <source>
        <dbReference type="Proteomes" id="UP000002033"/>
    </source>
</evidence>
<dbReference type="KEGG" id="hdn:Hden_0717"/>
<dbReference type="PANTHER" id="PTHR30346:SF30">
    <property type="entry name" value="SMALL NEUTRAL PROTEASE REGULATORY PROTEIN"/>
    <property type="match status" value="1"/>
</dbReference>
<dbReference type="Gene3D" id="3.40.190.10">
    <property type="entry name" value="Periplasmic binding protein-like II"/>
    <property type="match status" value="2"/>
</dbReference>
<dbReference type="GO" id="GO:0003677">
    <property type="term" value="F:DNA binding"/>
    <property type="evidence" value="ECO:0007669"/>
    <property type="project" value="UniProtKB-KW"/>
</dbReference>
<dbReference type="Gene3D" id="1.10.10.10">
    <property type="entry name" value="Winged helix-like DNA-binding domain superfamily/Winged helix DNA-binding domain"/>
    <property type="match status" value="1"/>
</dbReference>
<dbReference type="OrthoDB" id="9791253at2"/>
<accession>D8JTH5</accession>
<dbReference type="CDD" id="cd05466">
    <property type="entry name" value="PBP2_LTTR_substrate"/>
    <property type="match status" value="1"/>
</dbReference>
<keyword evidence="3" id="KW-0238">DNA-binding</keyword>
<dbReference type="RefSeq" id="WP_013214752.1">
    <property type="nucleotide sequence ID" value="NC_014313.1"/>
</dbReference>
<dbReference type="InterPro" id="IPR036388">
    <property type="entry name" value="WH-like_DNA-bd_sf"/>
</dbReference>
<keyword evidence="7" id="KW-1185">Reference proteome</keyword>
<dbReference type="FunFam" id="1.10.10.10:FF:000001">
    <property type="entry name" value="LysR family transcriptional regulator"/>
    <property type="match status" value="1"/>
</dbReference>
<dbReference type="PROSITE" id="PS50931">
    <property type="entry name" value="HTH_LYSR"/>
    <property type="match status" value="1"/>
</dbReference>
<dbReference type="STRING" id="582899.Hden_0717"/>
<dbReference type="AlphaFoldDB" id="D8JTH5"/>
<organism evidence="6 7">
    <name type="scientific">Hyphomicrobium denitrificans (strain ATCC 51888 / DSM 1869 / NCIMB 11706 / TK 0415)</name>
    <dbReference type="NCBI Taxonomy" id="582899"/>
    <lineage>
        <taxon>Bacteria</taxon>
        <taxon>Pseudomonadati</taxon>
        <taxon>Pseudomonadota</taxon>
        <taxon>Alphaproteobacteria</taxon>
        <taxon>Hyphomicrobiales</taxon>
        <taxon>Hyphomicrobiaceae</taxon>
        <taxon>Hyphomicrobium</taxon>
    </lineage>
</organism>
<dbReference type="SUPFAM" id="SSF53850">
    <property type="entry name" value="Periplasmic binding protein-like II"/>
    <property type="match status" value="1"/>
</dbReference>
<proteinExistence type="inferred from homology"/>
<dbReference type="GO" id="GO:0032993">
    <property type="term" value="C:protein-DNA complex"/>
    <property type="evidence" value="ECO:0007669"/>
    <property type="project" value="TreeGrafter"/>
</dbReference>
<dbReference type="Proteomes" id="UP000002033">
    <property type="component" value="Chromosome"/>
</dbReference>
<protein>
    <submittedName>
        <fullName evidence="6">Transcriptional regulator, LysR family</fullName>
    </submittedName>
</protein>
<reference evidence="7" key="1">
    <citation type="journal article" date="2011" name="J. Bacteriol.">
        <title>Genome sequences of eight morphologically diverse alphaproteobacteria.</title>
        <authorList>
            <consortium name="US DOE Joint Genome Institute"/>
            <person name="Brown P.J."/>
            <person name="Kysela D.T."/>
            <person name="Buechlein A."/>
            <person name="Hemmerich C."/>
            <person name="Brun Y.V."/>
        </authorList>
    </citation>
    <scope>NUCLEOTIDE SEQUENCE [LARGE SCALE GENOMIC DNA]</scope>
    <source>
        <strain evidence="7">ATCC 51888 / DSM 1869 / NCIB 11706 / TK 0415</strain>
    </source>
</reference>
<dbReference type="InterPro" id="IPR000847">
    <property type="entry name" value="LysR_HTH_N"/>
</dbReference>
<dbReference type="SUPFAM" id="SSF46785">
    <property type="entry name" value="Winged helix' DNA-binding domain"/>
    <property type="match status" value="1"/>
</dbReference>
<evidence type="ECO:0000256" key="3">
    <source>
        <dbReference type="ARBA" id="ARBA00023125"/>
    </source>
</evidence>
<dbReference type="HOGENOM" id="CLU_039613_6_5_5"/>